<keyword evidence="2" id="KW-0812">Transmembrane</keyword>
<evidence type="ECO:0000313" key="3">
    <source>
        <dbReference type="EMBL" id="MBB6542926.1"/>
    </source>
</evidence>
<feature type="coiled-coil region" evidence="1">
    <location>
        <begin position="39"/>
        <end position="66"/>
    </location>
</feature>
<protein>
    <recommendedName>
        <fullName evidence="5">Phage shock protein B</fullName>
    </recommendedName>
</protein>
<dbReference type="EMBL" id="JACHHU010000009">
    <property type="protein sequence ID" value="MBB6542926.1"/>
    <property type="molecule type" value="Genomic_DNA"/>
</dbReference>
<keyword evidence="1" id="KW-0175">Coiled coil</keyword>
<proteinExistence type="predicted"/>
<organism evidence="3 4">
    <name type="scientific">Thalassotalea piscium</name>
    <dbReference type="NCBI Taxonomy" id="1230533"/>
    <lineage>
        <taxon>Bacteria</taxon>
        <taxon>Pseudomonadati</taxon>
        <taxon>Pseudomonadota</taxon>
        <taxon>Gammaproteobacteria</taxon>
        <taxon>Alteromonadales</taxon>
        <taxon>Colwelliaceae</taxon>
        <taxon>Thalassotalea</taxon>
    </lineage>
</organism>
<reference evidence="3 4" key="1">
    <citation type="submission" date="2020-08" db="EMBL/GenBank/DDBJ databases">
        <title>Genomic Encyclopedia of Type Strains, Phase IV (KMG-IV): sequencing the most valuable type-strain genomes for metagenomic binning, comparative biology and taxonomic classification.</title>
        <authorList>
            <person name="Goeker M."/>
        </authorList>
    </citation>
    <scope>NUCLEOTIDE SEQUENCE [LARGE SCALE GENOMIC DNA]</scope>
    <source>
        <strain evidence="3 4">DSM 26287</strain>
    </source>
</reference>
<comment type="caution">
    <text evidence="3">The sequence shown here is derived from an EMBL/GenBank/DDBJ whole genome shotgun (WGS) entry which is preliminary data.</text>
</comment>
<keyword evidence="4" id="KW-1185">Reference proteome</keyword>
<dbReference type="AlphaFoldDB" id="A0A7X0TT75"/>
<evidence type="ECO:0000256" key="1">
    <source>
        <dbReference type="SAM" id="Coils"/>
    </source>
</evidence>
<dbReference type="Proteomes" id="UP000537141">
    <property type="component" value="Unassembled WGS sequence"/>
</dbReference>
<feature type="transmembrane region" description="Helical" evidence="2">
    <location>
        <begin position="6"/>
        <end position="25"/>
    </location>
</feature>
<keyword evidence="2" id="KW-1133">Transmembrane helix</keyword>
<gene>
    <name evidence="3" type="ORF">HNQ55_001430</name>
</gene>
<evidence type="ECO:0000313" key="4">
    <source>
        <dbReference type="Proteomes" id="UP000537141"/>
    </source>
</evidence>
<keyword evidence="2" id="KW-0472">Membrane</keyword>
<evidence type="ECO:0008006" key="5">
    <source>
        <dbReference type="Google" id="ProtNLM"/>
    </source>
</evidence>
<name>A0A7X0TT75_9GAMM</name>
<accession>A0A7X0TT75</accession>
<sequence length="81" mass="9377">MMTGTTMVVLIVFISVGFGVIFDMYKKHLEFKERTLNHNSKIDESNITLKNQVNSLEERIKVLEKIVTDEGYSVQQEINKL</sequence>
<evidence type="ECO:0000256" key="2">
    <source>
        <dbReference type="SAM" id="Phobius"/>
    </source>
</evidence>